<organism evidence="2 3">
    <name type="scientific">Polaribacter marinaquae</name>
    <dbReference type="NCBI Taxonomy" id="1642819"/>
    <lineage>
        <taxon>Bacteria</taxon>
        <taxon>Pseudomonadati</taxon>
        <taxon>Bacteroidota</taxon>
        <taxon>Flavobacteriia</taxon>
        <taxon>Flavobacteriales</taxon>
        <taxon>Flavobacteriaceae</taxon>
    </lineage>
</organism>
<dbReference type="RefSeq" id="WP_340934145.1">
    <property type="nucleotide sequence ID" value="NZ_CP150496.1"/>
</dbReference>
<gene>
    <name evidence="2" type="ORF">WG950_03345</name>
</gene>
<dbReference type="EMBL" id="CP150496">
    <property type="protein sequence ID" value="WYW56299.1"/>
    <property type="molecule type" value="Genomic_DNA"/>
</dbReference>
<keyword evidence="3" id="KW-1185">Reference proteome</keyword>
<keyword evidence="1" id="KW-1133">Transmembrane helix</keyword>
<evidence type="ECO:0000256" key="1">
    <source>
        <dbReference type="SAM" id="Phobius"/>
    </source>
</evidence>
<evidence type="ECO:0000313" key="3">
    <source>
        <dbReference type="Proteomes" id="UP001491088"/>
    </source>
</evidence>
<name>A0ABZ2TWC6_9FLAO</name>
<accession>A0ABZ2TWC6</accession>
<dbReference type="Proteomes" id="UP001491088">
    <property type="component" value="Chromosome"/>
</dbReference>
<feature type="transmembrane region" description="Helical" evidence="1">
    <location>
        <begin position="37"/>
        <end position="57"/>
    </location>
</feature>
<keyword evidence="1" id="KW-0812">Transmembrane</keyword>
<reference evidence="2 3" key="1">
    <citation type="submission" date="2024-03" db="EMBL/GenBank/DDBJ databases">
        <authorList>
            <person name="Cao K."/>
        </authorList>
    </citation>
    <scope>NUCLEOTIDE SEQUENCE [LARGE SCALE GENOMIC DNA]</scope>
    <source>
        <strain evidence="2 3">MCCC 1K00696</strain>
    </source>
</reference>
<protein>
    <submittedName>
        <fullName evidence="2">Uncharacterized protein</fullName>
    </submittedName>
</protein>
<sequence length="64" mass="7372">MKKVKTVFNIFSIIFLIILIFWITQVNYNDLSYKENASAYLGILSSAMMSLALQLIIRGVKEKK</sequence>
<evidence type="ECO:0000313" key="2">
    <source>
        <dbReference type="EMBL" id="WYW56299.1"/>
    </source>
</evidence>
<proteinExistence type="predicted"/>
<keyword evidence="1" id="KW-0472">Membrane</keyword>
<feature type="transmembrane region" description="Helical" evidence="1">
    <location>
        <begin position="7"/>
        <end position="25"/>
    </location>
</feature>